<reference evidence="2 3" key="1">
    <citation type="submission" date="2020-08" db="EMBL/GenBank/DDBJ databases">
        <title>Genomic Encyclopedia of Type Strains, Phase IV (KMG-IV): sequencing the most valuable type-strain genomes for metagenomic binning, comparative biology and taxonomic classification.</title>
        <authorList>
            <person name="Goeker M."/>
        </authorList>
    </citation>
    <scope>NUCLEOTIDE SEQUENCE [LARGE SCALE GENOMIC DNA]</scope>
    <source>
        <strain evidence="2 3">DSM 24194</strain>
    </source>
</reference>
<protein>
    <submittedName>
        <fullName evidence="2">Putative membrane protein</fullName>
    </submittedName>
</protein>
<keyword evidence="3" id="KW-1185">Reference proteome</keyword>
<keyword evidence="1" id="KW-1133">Transmembrane helix</keyword>
<dbReference type="Proteomes" id="UP000578569">
    <property type="component" value="Unassembled WGS sequence"/>
</dbReference>
<evidence type="ECO:0000313" key="3">
    <source>
        <dbReference type="Proteomes" id="UP000578569"/>
    </source>
</evidence>
<evidence type="ECO:0000256" key="1">
    <source>
        <dbReference type="SAM" id="Phobius"/>
    </source>
</evidence>
<dbReference type="AlphaFoldDB" id="A0A839Z357"/>
<dbReference type="EMBL" id="JACICF010000001">
    <property type="protein sequence ID" value="MBB3764507.1"/>
    <property type="molecule type" value="Genomic_DNA"/>
</dbReference>
<keyword evidence="1" id="KW-0812">Transmembrane</keyword>
<name>A0A839Z357_9SPHN</name>
<keyword evidence="1" id="KW-0472">Membrane</keyword>
<gene>
    <name evidence="2" type="ORF">FHS50_001530</name>
</gene>
<sequence length="145" mass="16126">MMTRDRATPWHLWLVGLAALLFNAGGGYDYIMMQTGNAAYQAMLTPEMIAFYEGFPFWMEAAWGVSVWFAIGGAVLILLRRRIAAPTFLIAFIAYLVTGAYMYLVATPPPGVLTTGTHVFALLIGLQLVLLWLYSRNMARRGVLT</sequence>
<proteinExistence type="predicted"/>
<accession>A0A839Z357</accession>
<dbReference type="RefSeq" id="WP_183933759.1">
    <property type="nucleotide sequence ID" value="NZ_JACICF010000001.1"/>
</dbReference>
<organism evidence="2 3">
    <name type="scientific">Sphingomicrobium lutaoense</name>
    <dbReference type="NCBI Taxonomy" id="515949"/>
    <lineage>
        <taxon>Bacteria</taxon>
        <taxon>Pseudomonadati</taxon>
        <taxon>Pseudomonadota</taxon>
        <taxon>Alphaproteobacteria</taxon>
        <taxon>Sphingomonadales</taxon>
        <taxon>Sphingomonadaceae</taxon>
        <taxon>Sphingomicrobium</taxon>
    </lineage>
</organism>
<feature type="transmembrane region" description="Helical" evidence="1">
    <location>
        <begin position="86"/>
        <end position="106"/>
    </location>
</feature>
<comment type="caution">
    <text evidence="2">The sequence shown here is derived from an EMBL/GenBank/DDBJ whole genome shotgun (WGS) entry which is preliminary data.</text>
</comment>
<feature type="transmembrane region" description="Helical" evidence="1">
    <location>
        <begin position="61"/>
        <end position="79"/>
    </location>
</feature>
<feature type="transmembrane region" description="Helical" evidence="1">
    <location>
        <begin position="112"/>
        <end position="134"/>
    </location>
</feature>
<evidence type="ECO:0000313" key="2">
    <source>
        <dbReference type="EMBL" id="MBB3764507.1"/>
    </source>
</evidence>